<dbReference type="KEGG" id="ock:EXM22_01610"/>
<dbReference type="GO" id="GO:0015421">
    <property type="term" value="F:ABC-type oligopeptide transporter activity"/>
    <property type="evidence" value="ECO:0007669"/>
    <property type="project" value="TreeGrafter"/>
</dbReference>
<accession>A0A5C1QIB7</accession>
<dbReference type="PANTHER" id="PTHR43394">
    <property type="entry name" value="ATP-DEPENDENT PERMEASE MDL1, MITOCHONDRIAL"/>
    <property type="match status" value="1"/>
</dbReference>
<dbReference type="FunFam" id="3.40.50.300:FF:000218">
    <property type="entry name" value="Multidrug ABC transporter ATP-binding protein"/>
    <property type="match status" value="1"/>
</dbReference>
<organism evidence="10 11">
    <name type="scientific">Oceanispirochaeta crateris</name>
    <dbReference type="NCBI Taxonomy" id="2518645"/>
    <lineage>
        <taxon>Bacteria</taxon>
        <taxon>Pseudomonadati</taxon>
        <taxon>Spirochaetota</taxon>
        <taxon>Spirochaetia</taxon>
        <taxon>Spirochaetales</taxon>
        <taxon>Spirochaetaceae</taxon>
        <taxon>Oceanispirochaeta</taxon>
    </lineage>
</organism>
<keyword evidence="5 7" id="KW-1133">Transmembrane helix</keyword>
<evidence type="ECO:0000313" key="11">
    <source>
        <dbReference type="Proteomes" id="UP000324209"/>
    </source>
</evidence>
<dbReference type="GO" id="GO:0005524">
    <property type="term" value="F:ATP binding"/>
    <property type="evidence" value="ECO:0007669"/>
    <property type="project" value="UniProtKB-KW"/>
</dbReference>
<feature type="transmembrane region" description="Helical" evidence="7">
    <location>
        <begin position="135"/>
        <end position="152"/>
    </location>
</feature>
<evidence type="ECO:0000256" key="4">
    <source>
        <dbReference type="ARBA" id="ARBA00022840"/>
    </source>
</evidence>
<dbReference type="PROSITE" id="PS50893">
    <property type="entry name" value="ABC_TRANSPORTER_2"/>
    <property type="match status" value="1"/>
</dbReference>
<reference evidence="10 11" key="1">
    <citation type="submission" date="2019-02" db="EMBL/GenBank/DDBJ databases">
        <title>Complete Genome Sequence and Methylome Analysis of free living Spirochaetas.</title>
        <authorList>
            <person name="Fomenkov A."/>
            <person name="Dubinina G."/>
            <person name="Leshcheva N."/>
            <person name="Mikheeva N."/>
            <person name="Grabovich M."/>
            <person name="Vincze T."/>
            <person name="Roberts R.J."/>
        </authorList>
    </citation>
    <scope>NUCLEOTIDE SEQUENCE [LARGE SCALE GENOMIC DNA]</scope>
    <source>
        <strain evidence="10 11">K2</strain>
    </source>
</reference>
<dbReference type="PANTHER" id="PTHR43394:SF1">
    <property type="entry name" value="ATP-BINDING CASSETTE SUB-FAMILY B MEMBER 10, MITOCHONDRIAL"/>
    <property type="match status" value="1"/>
</dbReference>
<sequence>MIKKFIAYYKPHKALFILDMFCAIAASILSIFFPFLTRSLLGTYLPSKNIAVIRNILILMLAIYIIKSILTYIRIKWGHILGVRMEADMRQDLFSHIQKLSFSYFDRVKTGHLMSRISNDLSVIAEVAHHAPEDLLISIIILVMAYIMMFVFNTSLALISLIPIPLMLFWGLYMGKRLKKGFRAIRKEIAEINSTVENSVQGIREVKSFANESLENNKFHRTNKSFRMAKEVMYQRMARFHSFMDFLREIYYFCIIAGGTILIFQDKLPLVDLLAFILYVGVILPPIDRLINFTEQLQEGMSSFERFQEIMEIQPDIKDSPAAVDLQVEGASLVLKDVNFKYDKSPDWILKNINMDVSKGETIALAGESGAGKSTLAALIPRFYELSNGTIHIDGQDISSVTQNSLRKAIGIVQQNVFLFDGTIAENICYGKEGASESEISEALRMANLDEFVSTLPEGLDTQVGERGVLLSGGQKQRISIARVFLKNPELLILDEATSALDNESESLIQEALWKLSRNRTTIIIAHRLSTIMKADRIYVMKQGEIVEQGSHSELLAMEGYYKSLADKGTLVSAEN</sequence>
<dbReference type="PROSITE" id="PS50929">
    <property type="entry name" value="ABC_TM1F"/>
    <property type="match status" value="1"/>
</dbReference>
<dbReference type="InterPro" id="IPR039421">
    <property type="entry name" value="Type_1_exporter"/>
</dbReference>
<dbReference type="Gene3D" id="1.20.1560.10">
    <property type="entry name" value="ABC transporter type 1, transmembrane domain"/>
    <property type="match status" value="1"/>
</dbReference>
<dbReference type="OrthoDB" id="341671at2"/>
<feature type="domain" description="ABC transmembrane type-1" evidence="9">
    <location>
        <begin position="17"/>
        <end position="299"/>
    </location>
</feature>
<keyword evidence="3" id="KW-0547">Nucleotide-binding</keyword>
<name>A0A5C1QIB7_9SPIO</name>
<dbReference type="Pfam" id="PF00664">
    <property type="entry name" value="ABC_membrane"/>
    <property type="match status" value="1"/>
</dbReference>
<gene>
    <name evidence="10" type="ORF">EXM22_01610</name>
</gene>
<dbReference type="GO" id="GO:0016887">
    <property type="term" value="F:ATP hydrolysis activity"/>
    <property type="evidence" value="ECO:0007669"/>
    <property type="project" value="InterPro"/>
</dbReference>
<dbReference type="SMART" id="SM00382">
    <property type="entry name" value="AAA"/>
    <property type="match status" value="1"/>
</dbReference>
<dbReference type="CDD" id="cd18549">
    <property type="entry name" value="ABC_6TM_YwjA_like"/>
    <property type="match status" value="1"/>
</dbReference>
<comment type="subcellular location">
    <subcellularLocation>
        <location evidence="1">Cell membrane</location>
        <topology evidence="1">Multi-pass membrane protein</topology>
    </subcellularLocation>
</comment>
<feature type="transmembrane region" description="Helical" evidence="7">
    <location>
        <begin position="158"/>
        <end position="175"/>
    </location>
</feature>
<keyword evidence="2 7" id="KW-0812">Transmembrane</keyword>
<dbReference type="EMBL" id="CP036150">
    <property type="protein sequence ID" value="QEN06750.1"/>
    <property type="molecule type" value="Genomic_DNA"/>
</dbReference>
<feature type="transmembrane region" description="Helical" evidence="7">
    <location>
        <begin position="14"/>
        <end position="36"/>
    </location>
</feature>
<dbReference type="SUPFAM" id="SSF90123">
    <property type="entry name" value="ABC transporter transmembrane region"/>
    <property type="match status" value="1"/>
</dbReference>
<dbReference type="SUPFAM" id="SSF52540">
    <property type="entry name" value="P-loop containing nucleoside triphosphate hydrolases"/>
    <property type="match status" value="1"/>
</dbReference>
<evidence type="ECO:0000256" key="6">
    <source>
        <dbReference type="ARBA" id="ARBA00023136"/>
    </source>
</evidence>
<dbReference type="InterPro" id="IPR011527">
    <property type="entry name" value="ABC1_TM_dom"/>
</dbReference>
<evidence type="ECO:0000313" key="10">
    <source>
        <dbReference type="EMBL" id="QEN06750.1"/>
    </source>
</evidence>
<dbReference type="GO" id="GO:0005886">
    <property type="term" value="C:plasma membrane"/>
    <property type="evidence" value="ECO:0007669"/>
    <property type="project" value="UniProtKB-SubCell"/>
</dbReference>
<dbReference type="AlphaFoldDB" id="A0A5C1QIB7"/>
<evidence type="ECO:0000256" key="3">
    <source>
        <dbReference type="ARBA" id="ARBA00022741"/>
    </source>
</evidence>
<feature type="domain" description="ABC transporter" evidence="8">
    <location>
        <begin position="333"/>
        <end position="568"/>
    </location>
</feature>
<evidence type="ECO:0000259" key="8">
    <source>
        <dbReference type="PROSITE" id="PS50893"/>
    </source>
</evidence>
<evidence type="ECO:0000256" key="5">
    <source>
        <dbReference type="ARBA" id="ARBA00022989"/>
    </source>
</evidence>
<evidence type="ECO:0000256" key="2">
    <source>
        <dbReference type="ARBA" id="ARBA00022692"/>
    </source>
</evidence>
<dbReference type="InterPro" id="IPR017871">
    <property type="entry name" value="ABC_transporter-like_CS"/>
</dbReference>
<dbReference type="RefSeq" id="WP_149484833.1">
    <property type="nucleotide sequence ID" value="NZ_CP036150.1"/>
</dbReference>
<keyword evidence="6 7" id="KW-0472">Membrane</keyword>
<dbReference type="PROSITE" id="PS00211">
    <property type="entry name" value="ABC_TRANSPORTER_1"/>
    <property type="match status" value="1"/>
</dbReference>
<keyword evidence="11" id="KW-1185">Reference proteome</keyword>
<dbReference type="InterPro" id="IPR027417">
    <property type="entry name" value="P-loop_NTPase"/>
</dbReference>
<dbReference type="Gene3D" id="3.40.50.300">
    <property type="entry name" value="P-loop containing nucleotide triphosphate hydrolases"/>
    <property type="match status" value="1"/>
</dbReference>
<feature type="transmembrane region" description="Helical" evidence="7">
    <location>
        <begin position="246"/>
        <end position="264"/>
    </location>
</feature>
<evidence type="ECO:0000256" key="1">
    <source>
        <dbReference type="ARBA" id="ARBA00004651"/>
    </source>
</evidence>
<evidence type="ECO:0000256" key="7">
    <source>
        <dbReference type="SAM" id="Phobius"/>
    </source>
</evidence>
<dbReference type="Pfam" id="PF00005">
    <property type="entry name" value="ABC_tran"/>
    <property type="match status" value="1"/>
</dbReference>
<keyword evidence="4 10" id="KW-0067">ATP-binding</keyword>
<proteinExistence type="predicted"/>
<dbReference type="InterPro" id="IPR003593">
    <property type="entry name" value="AAA+_ATPase"/>
</dbReference>
<dbReference type="InterPro" id="IPR036640">
    <property type="entry name" value="ABC1_TM_sf"/>
</dbReference>
<dbReference type="Proteomes" id="UP000324209">
    <property type="component" value="Chromosome"/>
</dbReference>
<dbReference type="InterPro" id="IPR003439">
    <property type="entry name" value="ABC_transporter-like_ATP-bd"/>
</dbReference>
<evidence type="ECO:0000259" key="9">
    <source>
        <dbReference type="PROSITE" id="PS50929"/>
    </source>
</evidence>
<protein>
    <submittedName>
        <fullName evidence="10">ABC transporter ATP-binding protein</fullName>
    </submittedName>
</protein>
<feature type="transmembrane region" description="Helical" evidence="7">
    <location>
        <begin position="56"/>
        <end position="75"/>
    </location>
</feature>